<gene>
    <name evidence="2" type="ORF">O3P69_006320</name>
</gene>
<evidence type="ECO:0000313" key="2">
    <source>
        <dbReference type="EMBL" id="KAK8394043.1"/>
    </source>
</evidence>
<comment type="caution">
    <text evidence="2">The sequence shown here is derived from an EMBL/GenBank/DDBJ whole genome shotgun (WGS) entry which is preliminary data.</text>
</comment>
<keyword evidence="3" id="KW-1185">Reference proteome</keyword>
<evidence type="ECO:0000313" key="3">
    <source>
        <dbReference type="Proteomes" id="UP001487740"/>
    </source>
</evidence>
<dbReference type="EMBL" id="JARAKH010000019">
    <property type="protein sequence ID" value="KAK8394043.1"/>
    <property type="molecule type" value="Genomic_DNA"/>
</dbReference>
<sequence>MSGFLLFTAVLMAGALLEAQAQVDFSFVEDFFNTQEESITKRLTDLKESMMLRGISSSALQDLADKGGIEIPERLINEFERIIIINMTDEEVISTIKEKMPKCANFGTESQSKTCQVEHSSYPHVDVSIKTGGGGWGR</sequence>
<dbReference type="Proteomes" id="UP001487740">
    <property type="component" value="Unassembled WGS sequence"/>
</dbReference>
<proteinExistence type="predicted"/>
<accession>A0AAW0U3Q7</accession>
<feature type="chain" id="PRO_5043463430" evidence="1">
    <location>
        <begin position="22"/>
        <end position="138"/>
    </location>
</feature>
<feature type="signal peptide" evidence="1">
    <location>
        <begin position="1"/>
        <end position="21"/>
    </location>
</feature>
<protein>
    <submittedName>
        <fullName evidence="2">Uncharacterized protein</fullName>
    </submittedName>
</protein>
<reference evidence="2 3" key="1">
    <citation type="submission" date="2023-03" db="EMBL/GenBank/DDBJ databases">
        <title>High-quality genome of Scylla paramamosain provides insights in environmental adaptation.</title>
        <authorList>
            <person name="Zhang L."/>
        </authorList>
    </citation>
    <scope>NUCLEOTIDE SEQUENCE [LARGE SCALE GENOMIC DNA]</scope>
    <source>
        <strain evidence="2">LZ_2023a</strain>
        <tissue evidence="2">Muscle</tissue>
    </source>
</reference>
<evidence type="ECO:0000256" key="1">
    <source>
        <dbReference type="SAM" id="SignalP"/>
    </source>
</evidence>
<name>A0AAW0U3Q7_SCYPA</name>
<organism evidence="2 3">
    <name type="scientific">Scylla paramamosain</name>
    <name type="common">Mud crab</name>
    <dbReference type="NCBI Taxonomy" id="85552"/>
    <lineage>
        <taxon>Eukaryota</taxon>
        <taxon>Metazoa</taxon>
        <taxon>Ecdysozoa</taxon>
        <taxon>Arthropoda</taxon>
        <taxon>Crustacea</taxon>
        <taxon>Multicrustacea</taxon>
        <taxon>Malacostraca</taxon>
        <taxon>Eumalacostraca</taxon>
        <taxon>Eucarida</taxon>
        <taxon>Decapoda</taxon>
        <taxon>Pleocyemata</taxon>
        <taxon>Brachyura</taxon>
        <taxon>Eubrachyura</taxon>
        <taxon>Portunoidea</taxon>
        <taxon>Portunidae</taxon>
        <taxon>Portuninae</taxon>
        <taxon>Scylla</taxon>
    </lineage>
</organism>
<keyword evidence="1" id="KW-0732">Signal</keyword>
<dbReference type="AlphaFoldDB" id="A0AAW0U3Q7"/>